<keyword evidence="3" id="KW-1185">Reference proteome</keyword>
<dbReference type="SUPFAM" id="SSF81383">
    <property type="entry name" value="F-box domain"/>
    <property type="match status" value="1"/>
</dbReference>
<dbReference type="InterPro" id="IPR036047">
    <property type="entry name" value="F-box-like_dom_sf"/>
</dbReference>
<gene>
    <name evidence="2" type="ORF">M422DRAFT_101771</name>
</gene>
<feature type="non-terminal residue" evidence="2">
    <location>
        <position position="1"/>
    </location>
</feature>
<evidence type="ECO:0000259" key="1">
    <source>
        <dbReference type="PROSITE" id="PS50181"/>
    </source>
</evidence>
<feature type="domain" description="F-box" evidence="1">
    <location>
        <begin position="1"/>
        <end position="46"/>
    </location>
</feature>
<protein>
    <recommendedName>
        <fullName evidence="1">F-box domain-containing protein</fullName>
    </recommendedName>
</protein>
<dbReference type="EMBL" id="KN837142">
    <property type="protein sequence ID" value="KIJ40686.1"/>
    <property type="molecule type" value="Genomic_DNA"/>
</dbReference>
<reference evidence="2 3" key="1">
    <citation type="submission" date="2014-06" db="EMBL/GenBank/DDBJ databases">
        <title>Evolutionary Origins and Diversification of the Mycorrhizal Mutualists.</title>
        <authorList>
            <consortium name="DOE Joint Genome Institute"/>
            <consortium name="Mycorrhizal Genomics Consortium"/>
            <person name="Kohler A."/>
            <person name="Kuo A."/>
            <person name="Nagy L.G."/>
            <person name="Floudas D."/>
            <person name="Copeland A."/>
            <person name="Barry K.W."/>
            <person name="Cichocki N."/>
            <person name="Veneault-Fourrey C."/>
            <person name="LaButti K."/>
            <person name="Lindquist E.A."/>
            <person name="Lipzen A."/>
            <person name="Lundell T."/>
            <person name="Morin E."/>
            <person name="Murat C."/>
            <person name="Riley R."/>
            <person name="Ohm R."/>
            <person name="Sun H."/>
            <person name="Tunlid A."/>
            <person name="Henrissat B."/>
            <person name="Grigoriev I.V."/>
            <person name="Hibbett D.S."/>
            <person name="Martin F."/>
        </authorList>
    </citation>
    <scope>NUCLEOTIDE SEQUENCE [LARGE SCALE GENOMIC DNA]</scope>
    <source>
        <strain evidence="2 3">SS14</strain>
    </source>
</reference>
<name>A0A0C9VRR4_SPHS4</name>
<proteinExistence type="predicted"/>
<dbReference type="CDD" id="cd09917">
    <property type="entry name" value="F-box_SF"/>
    <property type="match status" value="1"/>
</dbReference>
<dbReference type="HOGENOM" id="CLU_189352_0_0_1"/>
<dbReference type="Pfam" id="PF12937">
    <property type="entry name" value="F-box-like"/>
    <property type="match status" value="1"/>
</dbReference>
<feature type="non-terminal residue" evidence="2">
    <location>
        <position position="75"/>
    </location>
</feature>
<accession>A0A0C9VRR4</accession>
<dbReference type="AlphaFoldDB" id="A0A0C9VRR4"/>
<evidence type="ECO:0000313" key="2">
    <source>
        <dbReference type="EMBL" id="KIJ40686.1"/>
    </source>
</evidence>
<organism evidence="2 3">
    <name type="scientific">Sphaerobolus stellatus (strain SS14)</name>
    <dbReference type="NCBI Taxonomy" id="990650"/>
    <lineage>
        <taxon>Eukaryota</taxon>
        <taxon>Fungi</taxon>
        <taxon>Dikarya</taxon>
        <taxon>Basidiomycota</taxon>
        <taxon>Agaricomycotina</taxon>
        <taxon>Agaricomycetes</taxon>
        <taxon>Phallomycetidae</taxon>
        <taxon>Geastrales</taxon>
        <taxon>Sphaerobolaceae</taxon>
        <taxon>Sphaerobolus</taxon>
    </lineage>
</organism>
<dbReference type="Proteomes" id="UP000054279">
    <property type="component" value="Unassembled WGS sequence"/>
</dbReference>
<sequence>LLSFPPELVQRIVADVDSPADLLNLALTCKALHDIIVPFHLHFRKLHLNIRTAPLALWYGIIVKPQLAGCFRTFH</sequence>
<evidence type="ECO:0000313" key="3">
    <source>
        <dbReference type="Proteomes" id="UP000054279"/>
    </source>
</evidence>
<dbReference type="InterPro" id="IPR001810">
    <property type="entry name" value="F-box_dom"/>
</dbReference>
<dbReference type="PROSITE" id="PS50181">
    <property type="entry name" value="FBOX"/>
    <property type="match status" value="1"/>
</dbReference>